<reference evidence="2" key="1">
    <citation type="submission" date="2019-03" db="EMBL/GenBank/DDBJ databases">
        <title>Single cell metagenomics reveals metabolic interactions within the superorganism composed of flagellate Streblomastix strix and complex community of Bacteroidetes bacteria on its surface.</title>
        <authorList>
            <person name="Treitli S.C."/>
            <person name="Kolisko M."/>
            <person name="Husnik F."/>
            <person name="Keeling P."/>
            <person name="Hampl V."/>
        </authorList>
    </citation>
    <scope>NUCLEOTIDE SEQUENCE</scope>
    <source>
        <strain evidence="2">STM</strain>
    </source>
</reference>
<name>A0A5J4R9D0_9ZZZZ</name>
<keyword evidence="1" id="KW-0533">Nickel</keyword>
<evidence type="ECO:0008006" key="3">
    <source>
        <dbReference type="Google" id="ProtNLM"/>
    </source>
</evidence>
<sequence length="402" mass="43946">MKILYFDCFSGISGDMTLSALLDLGVNKDTLVNELKKLGLNDWEIIVTNVSKHGIGAKHVDVVLEKGVWEKVTGMLHHHHHHHSHSHTHRNMGDIARIIDASGISDRAKGLAKRIFMRLAIAEAKVHGSTPEEVHFHEVGAVDSIIDIVGTAICIDILAPDKVYSSVLHDGYGFVKCQHGTIPVPVPAVTEVLSAKGVTFKQLDIEGEMMTPTGAAIVAELAESFGPMPEMKITRTGYGAGKKDFPIPNLLRVMLGETVATTEPSDSVTVIETNIDDTTPEILGYVMERLFEAGAKDAFFTPIQMKKNRPATLLSVICDDTETALMEHIIFTETSTIGLRKYSVTRSCLPRKAVTVATPYGDAEAKEVTFDGTTRTTLEYDDACRLARAKNVPLRNILFNGE</sequence>
<proteinExistence type="inferred from homology"/>
<dbReference type="InterPro" id="IPR002822">
    <property type="entry name" value="Ni_insertion"/>
</dbReference>
<accession>A0A5J4R9D0</accession>
<dbReference type="HAMAP" id="MF_01074">
    <property type="entry name" value="LarC"/>
    <property type="match status" value="1"/>
</dbReference>
<organism evidence="2">
    <name type="scientific">termite gut metagenome</name>
    <dbReference type="NCBI Taxonomy" id="433724"/>
    <lineage>
        <taxon>unclassified sequences</taxon>
        <taxon>metagenomes</taxon>
        <taxon>organismal metagenomes</taxon>
    </lineage>
</organism>
<dbReference type="Pfam" id="PF01969">
    <property type="entry name" value="Ni_insertion"/>
    <property type="match status" value="1"/>
</dbReference>
<dbReference type="EMBL" id="SNRY01001515">
    <property type="protein sequence ID" value="KAA6330348.1"/>
    <property type="molecule type" value="Genomic_DNA"/>
</dbReference>
<dbReference type="PANTHER" id="PTHR36566">
    <property type="entry name" value="NICKEL INSERTION PROTEIN-RELATED"/>
    <property type="match status" value="1"/>
</dbReference>
<dbReference type="AlphaFoldDB" id="A0A5J4R9D0"/>
<comment type="caution">
    <text evidence="2">The sequence shown here is derived from an EMBL/GenBank/DDBJ whole genome shotgun (WGS) entry which is preliminary data.</text>
</comment>
<dbReference type="NCBIfam" id="TIGR00299">
    <property type="entry name" value="nickel pincer cofactor biosynthesis protein LarC"/>
    <property type="match status" value="1"/>
</dbReference>
<protein>
    <recommendedName>
        <fullName evidence="3">Pyridinium-3,5-bisthiocarboxylic acid mononucleotide nickel insertion protein</fullName>
    </recommendedName>
</protein>
<evidence type="ECO:0000256" key="1">
    <source>
        <dbReference type="ARBA" id="ARBA00022596"/>
    </source>
</evidence>
<dbReference type="Gene3D" id="3.30.70.1380">
    <property type="entry name" value="Transcriptional regulatory protein pf0864 domain like"/>
    <property type="match status" value="1"/>
</dbReference>
<dbReference type="PANTHER" id="PTHR36566:SF1">
    <property type="entry name" value="PYRIDINIUM-3,5-BISTHIOCARBOXYLIC ACID MONONUCLEOTIDE NICKEL INSERTION PROTEIN"/>
    <property type="match status" value="1"/>
</dbReference>
<gene>
    <name evidence="2" type="ORF">EZS27_020931</name>
</gene>
<evidence type="ECO:0000313" key="2">
    <source>
        <dbReference type="EMBL" id="KAA6330348.1"/>
    </source>
</evidence>